<evidence type="ECO:0000256" key="1">
    <source>
        <dbReference type="ARBA" id="ARBA00004167"/>
    </source>
</evidence>
<proteinExistence type="predicted"/>
<reference evidence="8 9" key="1">
    <citation type="journal article" date="2019" name="ISME J.">
        <title>Deianiraea, an extracellular bacterium associated with the ciliate Paramecium, suggests an alternative scenario for the evolution of Rickettsiales.</title>
        <authorList>
            <person name="Castelli M."/>
            <person name="Sabaneyeva E."/>
            <person name="Lanzoni O."/>
            <person name="Lebedeva N."/>
            <person name="Floriano A.M."/>
            <person name="Gaiarsa S."/>
            <person name="Benken K."/>
            <person name="Modeo L."/>
            <person name="Bandi C."/>
            <person name="Potekhin A."/>
            <person name="Sassera D."/>
            <person name="Petroni G."/>
        </authorList>
    </citation>
    <scope>NUCLEOTIDE SEQUENCE [LARGE SCALE GENOMIC DNA]</scope>
    <source>
        <strain evidence="8">CyL4-1</strain>
    </source>
</reference>
<evidence type="ECO:0000313" key="9">
    <source>
        <dbReference type="Proteomes" id="UP000321934"/>
    </source>
</evidence>
<feature type="region of interest" description="Disordered" evidence="5">
    <location>
        <begin position="221"/>
        <end position="249"/>
    </location>
</feature>
<protein>
    <submittedName>
        <fullName evidence="8">VirB8-like protein</fullName>
    </submittedName>
</protein>
<dbReference type="CDD" id="cd16424">
    <property type="entry name" value="VirB8"/>
    <property type="match status" value="1"/>
</dbReference>
<dbReference type="AlphaFoldDB" id="A0A5B8XDF9"/>
<gene>
    <name evidence="8" type="ORF">Deia_00563</name>
</gene>
<dbReference type="Pfam" id="PF04335">
    <property type="entry name" value="VirB8"/>
    <property type="match status" value="1"/>
</dbReference>
<dbReference type="SUPFAM" id="SSF54427">
    <property type="entry name" value="NTF2-like"/>
    <property type="match status" value="1"/>
</dbReference>
<name>A0A5B8XDF9_9RICK</name>
<evidence type="ECO:0000259" key="7">
    <source>
        <dbReference type="Pfam" id="PF04335"/>
    </source>
</evidence>
<dbReference type="GO" id="GO:0016020">
    <property type="term" value="C:membrane"/>
    <property type="evidence" value="ECO:0007669"/>
    <property type="project" value="UniProtKB-SubCell"/>
</dbReference>
<evidence type="ECO:0000256" key="2">
    <source>
        <dbReference type="ARBA" id="ARBA00022692"/>
    </source>
</evidence>
<dbReference type="InterPro" id="IPR007430">
    <property type="entry name" value="VirB8"/>
</dbReference>
<evidence type="ECO:0000256" key="6">
    <source>
        <dbReference type="SAM" id="Phobius"/>
    </source>
</evidence>
<comment type="subcellular location">
    <subcellularLocation>
        <location evidence="1">Membrane</location>
        <topology evidence="1">Single-pass membrane protein</topology>
    </subcellularLocation>
</comment>
<organism evidence="8 9">
    <name type="scientific">Candidatus Deianiraea vastatrix</name>
    <dbReference type="NCBI Taxonomy" id="2163644"/>
    <lineage>
        <taxon>Bacteria</taxon>
        <taxon>Pseudomonadati</taxon>
        <taxon>Pseudomonadota</taxon>
        <taxon>Alphaproteobacteria</taxon>
        <taxon>Rickettsiales</taxon>
        <taxon>Candidatus Deianiraeaceae</taxon>
        <taxon>Candidatus Deianiraea</taxon>
    </lineage>
</organism>
<feature type="compositionally biased region" description="Low complexity" evidence="5">
    <location>
        <begin position="237"/>
        <end position="249"/>
    </location>
</feature>
<evidence type="ECO:0000313" key="8">
    <source>
        <dbReference type="EMBL" id="QED23358.1"/>
    </source>
</evidence>
<keyword evidence="9" id="KW-1185">Reference proteome</keyword>
<dbReference type="Gene3D" id="3.10.450.230">
    <property type="entry name" value="VirB8 protein"/>
    <property type="match status" value="1"/>
</dbReference>
<feature type="transmembrane region" description="Helical" evidence="6">
    <location>
        <begin position="27"/>
        <end position="50"/>
    </location>
</feature>
<dbReference type="Proteomes" id="UP000321934">
    <property type="component" value="Chromosome"/>
</dbReference>
<feature type="domain" description="Bacterial virulence protein VirB8" evidence="7">
    <location>
        <begin position="11"/>
        <end position="218"/>
    </location>
</feature>
<dbReference type="EMBL" id="CP029077">
    <property type="protein sequence ID" value="QED23358.1"/>
    <property type="molecule type" value="Genomic_DNA"/>
</dbReference>
<evidence type="ECO:0000256" key="3">
    <source>
        <dbReference type="ARBA" id="ARBA00022989"/>
    </source>
</evidence>
<evidence type="ECO:0000256" key="5">
    <source>
        <dbReference type="SAM" id="MobiDB-lite"/>
    </source>
</evidence>
<evidence type="ECO:0000256" key="4">
    <source>
        <dbReference type="ARBA" id="ARBA00023136"/>
    </source>
</evidence>
<sequence length="249" mass="28736">MKTNSVDTKMKSWYQDRYVVASVQRNILLLLTLLLSIGIFISLILVKYIYENKSVEPYLINVDKKTGSATIVESESVRSFTASEVVRESFVVKYIRAREGYKKETDSDDRNLVRVLSSKDAYSYYTTMENKQSTSDFLDSEKFRNPSIQIGIRSIAFTSPRSADLKIVKRIIIDGAQVRKKFFRIRLTFDFFDLDLPLEDRYLNPFGFQILGYDSSEEKVADGYDPEAEDLKNKTANSNKNSQQNVQQK</sequence>
<dbReference type="InterPro" id="IPR032710">
    <property type="entry name" value="NTF2-like_dom_sf"/>
</dbReference>
<keyword evidence="4 6" id="KW-0472">Membrane</keyword>
<keyword evidence="2 6" id="KW-0812">Transmembrane</keyword>
<accession>A0A5B8XDF9</accession>
<keyword evidence="3 6" id="KW-1133">Transmembrane helix</keyword>